<accession>A0A484I7V1</accession>
<gene>
    <name evidence="3" type="ORF">NFRAN_0949</name>
</gene>
<dbReference type="OrthoDB" id="358920at2157"/>
<keyword evidence="4" id="KW-1185">Reference proteome</keyword>
<dbReference type="Gene3D" id="3.40.50.720">
    <property type="entry name" value="NAD(P)-binding Rossmann-like Domain"/>
    <property type="match status" value="1"/>
</dbReference>
<dbReference type="InterPro" id="IPR036291">
    <property type="entry name" value="NAD(P)-bd_dom_sf"/>
</dbReference>
<reference evidence="3 4" key="1">
    <citation type="submission" date="2019-02" db="EMBL/GenBank/DDBJ databases">
        <authorList>
            <person name="Lehtovirta-Morley E L."/>
        </authorList>
    </citation>
    <scope>NUCLEOTIDE SEQUENCE [LARGE SCALE GENOMIC DNA]</scope>
    <source>
        <strain evidence="3">NFRAN1</strain>
    </source>
</reference>
<dbReference type="PANTHER" id="PTHR12126">
    <property type="entry name" value="NADH-UBIQUINONE OXIDOREDUCTASE 39 KDA SUBUNIT-RELATED"/>
    <property type="match status" value="1"/>
</dbReference>
<organism evidence="3 4">
    <name type="scientific">Candidatus Nitrosocosmicus franklandianus</name>
    <dbReference type="NCBI Taxonomy" id="1798806"/>
    <lineage>
        <taxon>Archaea</taxon>
        <taxon>Nitrososphaerota</taxon>
        <taxon>Nitrososphaeria</taxon>
        <taxon>Nitrososphaerales</taxon>
        <taxon>Nitrososphaeraceae</taxon>
        <taxon>Candidatus Nitrosocosmicus</taxon>
    </lineage>
</organism>
<dbReference type="GO" id="GO:0044877">
    <property type="term" value="F:protein-containing complex binding"/>
    <property type="evidence" value="ECO:0007669"/>
    <property type="project" value="TreeGrafter"/>
</dbReference>
<feature type="domain" description="NAD-dependent epimerase/dehydratase" evidence="2">
    <location>
        <begin position="18"/>
        <end position="144"/>
    </location>
</feature>
<dbReference type="AlphaFoldDB" id="A0A484I7V1"/>
<feature type="transmembrane region" description="Helical" evidence="1">
    <location>
        <begin position="386"/>
        <end position="405"/>
    </location>
</feature>
<protein>
    <submittedName>
        <fullName evidence="3">NmrA-like family protein</fullName>
    </submittedName>
</protein>
<feature type="transmembrane region" description="Helical" evidence="1">
    <location>
        <begin position="454"/>
        <end position="471"/>
    </location>
</feature>
<dbReference type="InterPro" id="IPR051207">
    <property type="entry name" value="ComplexI_NDUFA9_subunit"/>
</dbReference>
<dbReference type="EMBL" id="LR216287">
    <property type="protein sequence ID" value="VFJ13271.1"/>
    <property type="molecule type" value="Genomic_DNA"/>
</dbReference>
<sequence>MEIDFQYRDQNNGKKLKILVTGASGFIGSRLLRQLIKANIENSGNQATRYSIRCLTRNKSSFNTSNHYEEDGLSSRVEVVEGDLSNYEDCLKALKDIDIAYYLVHSMEGSTKDWKKFSEKEQKTAENFTNAADQCGVKRIIYLGGLTHSKESELSQHMLSRKLVGDILRRSNAEVTIYRAAVILGSGGGSFEMLRYLVERLPIMICPKWVLTNCQPIFTDDVITYLYRSIETPQTEGKIFDIGGPDILTYLDMMKIYARLLKKSIKVLIIPFLTPRLSSYWVDLVTPIKASLARPLIDSLKHEAIVKDDLINKIIPIDLKSFEASLRYCIDEESRYTKKKDKSNFRKERTSLSSNYRILLISLFLLLAIGTTYYFLDTRTQFLEPFWLFIAVVWYLLIFVSIYFVRFGARLGALVAGLLGWGSLGFWLLDIFQMVAGYSIMVQKPNNQELWRDIIGIIVASFTIMSSHNIFHKIRLYT</sequence>
<evidence type="ECO:0000313" key="3">
    <source>
        <dbReference type="EMBL" id="VFJ13271.1"/>
    </source>
</evidence>
<dbReference type="GeneID" id="39420411"/>
<feature type="transmembrane region" description="Helical" evidence="1">
    <location>
        <begin position="412"/>
        <end position="434"/>
    </location>
</feature>
<evidence type="ECO:0000259" key="2">
    <source>
        <dbReference type="Pfam" id="PF01370"/>
    </source>
</evidence>
<dbReference type="InterPro" id="IPR001509">
    <property type="entry name" value="Epimerase_deHydtase"/>
</dbReference>
<keyword evidence="1" id="KW-0472">Membrane</keyword>
<keyword evidence="1" id="KW-1133">Transmembrane helix</keyword>
<evidence type="ECO:0000313" key="4">
    <source>
        <dbReference type="Proteomes" id="UP000294299"/>
    </source>
</evidence>
<evidence type="ECO:0000256" key="1">
    <source>
        <dbReference type="SAM" id="Phobius"/>
    </source>
</evidence>
<dbReference type="Proteomes" id="UP000294299">
    <property type="component" value="Chromosome NFRAN"/>
</dbReference>
<dbReference type="RefSeq" id="WP_197731111.1">
    <property type="nucleotide sequence ID" value="NZ_LR216287.1"/>
</dbReference>
<dbReference type="PANTHER" id="PTHR12126:SF11">
    <property type="entry name" value="NADH DEHYDROGENASE [UBIQUINONE] 1 ALPHA SUBCOMPLEX SUBUNIT 9, MITOCHONDRIAL"/>
    <property type="match status" value="1"/>
</dbReference>
<feature type="transmembrane region" description="Helical" evidence="1">
    <location>
        <begin position="356"/>
        <end position="374"/>
    </location>
</feature>
<keyword evidence="1" id="KW-0812">Transmembrane</keyword>
<proteinExistence type="predicted"/>
<dbReference type="Pfam" id="PF01370">
    <property type="entry name" value="Epimerase"/>
    <property type="match status" value="1"/>
</dbReference>
<dbReference type="SUPFAM" id="SSF51735">
    <property type="entry name" value="NAD(P)-binding Rossmann-fold domains"/>
    <property type="match status" value="1"/>
</dbReference>
<dbReference type="KEGG" id="nfn:NFRAN_0949"/>
<name>A0A484I7V1_9ARCH</name>